<keyword evidence="2" id="KW-0723">Serine/threonine-protein kinase</keyword>
<feature type="domain" description="Protein kinase" evidence="11">
    <location>
        <begin position="4"/>
        <end position="258"/>
    </location>
</feature>
<feature type="compositionally biased region" description="Acidic residues" evidence="10">
    <location>
        <begin position="582"/>
        <end position="597"/>
    </location>
</feature>
<name>A0ABR2KLV4_9EUKA</name>
<evidence type="ECO:0000256" key="3">
    <source>
        <dbReference type="ARBA" id="ARBA00022679"/>
    </source>
</evidence>
<evidence type="ECO:0000256" key="8">
    <source>
        <dbReference type="ARBA" id="ARBA00048679"/>
    </source>
</evidence>
<sequence>MNRYEIIRELGKGSYGSVKLARDKESKELYAVKKVKLSCLSKSEREKALGEVKVLSSISHPNVVAYKESFQEKSSLFIVMEYIDGGDLDKVIQNQRNKLMEESDILRYFVQIVHVVNYLHTNHILHRDLKPQNVFLTKHGIVKLGDFGVAKSLDATCDLAKTIIGTPYYLSPEIWEGSPYDSKSDIWSLGCILFEMCSLHKPFEAQNATALLAMVIQGKHGAIPSRYSQNVRDLIDGMLNTAPQLRPTAKDISALPFIQKAMTDLYVKNKQILDEQRQKRNKANQKSEKKLEVPNRHLIAKSKSKLNQHPTAQSARKDKRQPNSLISIDSSDESSSPNRPKPSSRSTDSNSTKITVSKPPRSSRGKIPIKTNSNLRTSEIAPLTASPQSKKTRPRILFAQNESNKNEPNFIFMDNSNKSKSTPNIDQFTIDDSSEEKNGQHKQQSHIPRSSRSSKSAGRSKCRTRPDNFIIFMNSDDNDKEDNNFEINSENKRISKSSRSIKSADDSNKAMSTVPRWAASKPTSKRLQPTFGEQGLPISPASFNDDFISDDEDSDKDEKENQKIDKYDNDEKASDNEGNNNGDDDLFDDDFIDDNDIEDRNENKNKDDFNFEKMSINSNNIDDLDFINFSSSDDLHELEKANSALRDSLQTSPSGNIQKYTNGGNINSSRAKSAKLQIDEKENRSKTMPKWRSEDETSFKSLSCNGRILNIFDDKKKTFNEDDNMNTDDEDFKTGRSRDSIERIKSIRNKLENEIGDAQFALLYAHILTENTPLSAKFISDFKAKNENAVELVRDLIRLEQNP</sequence>
<feature type="compositionally biased region" description="Basic and acidic residues" evidence="10">
    <location>
        <begin position="677"/>
        <end position="692"/>
    </location>
</feature>
<reference evidence="12 13" key="1">
    <citation type="submission" date="2024-04" db="EMBL/GenBank/DDBJ databases">
        <title>Tritrichomonas musculus Genome.</title>
        <authorList>
            <person name="Alves-Ferreira E."/>
            <person name="Grigg M."/>
            <person name="Lorenzi H."/>
            <person name="Galac M."/>
        </authorList>
    </citation>
    <scope>NUCLEOTIDE SEQUENCE [LARGE SCALE GENOMIC DNA]</scope>
    <source>
        <strain evidence="12 13">EAF2021</strain>
    </source>
</reference>
<dbReference type="SMART" id="SM00220">
    <property type="entry name" value="S_TKc"/>
    <property type="match status" value="1"/>
</dbReference>
<dbReference type="InterPro" id="IPR051131">
    <property type="entry name" value="NEK_Ser/Thr_kinase_NIMA"/>
</dbReference>
<evidence type="ECO:0000313" key="13">
    <source>
        <dbReference type="Proteomes" id="UP001470230"/>
    </source>
</evidence>
<evidence type="ECO:0000256" key="5">
    <source>
        <dbReference type="ARBA" id="ARBA00022777"/>
    </source>
</evidence>
<comment type="caution">
    <text evidence="12">The sequence shown here is derived from an EMBL/GenBank/DDBJ whole genome shotgun (WGS) entry which is preliminary data.</text>
</comment>
<evidence type="ECO:0000259" key="11">
    <source>
        <dbReference type="PROSITE" id="PS50011"/>
    </source>
</evidence>
<feature type="compositionally biased region" description="Basic and acidic residues" evidence="10">
    <location>
        <begin position="285"/>
        <end position="295"/>
    </location>
</feature>
<feature type="binding site" evidence="9">
    <location>
        <position position="34"/>
    </location>
    <ligand>
        <name>ATP</name>
        <dbReference type="ChEBI" id="CHEBI:30616"/>
    </ligand>
</feature>
<feature type="compositionally biased region" description="Low complexity" evidence="10">
    <location>
        <begin position="324"/>
        <end position="346"/>
    </location>
</feature>
<feature type="region of interest" description="Disordered" evidence="10">
    <location>
        <begin position="276"/>
        <end position="607"/>
    </location>
</feature>
<keyword evidence="13" id="KW-1185">Reference proteome</keyword>
<protein>
    <recommendedName>
        <fullName evidence="1">non-specific serine/threonine protein kinase</fullName>
        <ecNumber evidence="1">2.7.11.1</ecNumber>
    </recommendedName>
</protein>
<dbReference type="EMBL" id="JAPFFF010000004">
    <property type="protein sequence ID" value="KAK8891407.1"/>
    <property type="molecule type" value="Genomic_DNA"/>
</dbReference>
<evidence type="ECO:0000256" key="6">
    <source>
        <dbReference type="ARBA" id="ARBA00022840"/>
    </source>
</evidence>
<dbReference type="EC" id="2.7.11.1" evidence="1"/>
<dbReference type="InterPro" id="IPR017441">
    <property type="entry name" value="Protein_kinase_ATP_BS"/>
</dbReference>
<accession>A0ABR2KLV4</accession>
<dbReference type="Gene3D" id="1.10.510.10">
    <property type="entry name" value="Transferase(Phosphotransferase) domain 1"/>
    <property type="match status" value="1"/>
</dbReference>
<keyword evidence="5" id="KW-0418">Kinase</keyword>
<gene>
    <name evidence="12" type="ORF">M9Y10_028616</name>
</gene>
<dbReference type="PROSITE" id="PS00107">
    <property type="entry name" value="PROTEIN_KINASE_ATP"/>
    <property type="match status" value="1"/>
</dbReference>
<comment type="catalytic activity">
    <reaction evidence="7">
        <text>L-threonyl-[protein] + ATP = O-phospho-L-threonyl-[protein] + ADP + H(+)</text>
        <dbReference type="Rhea" id="RHEA:46608"/>
        <dbReference type="Rhea" id="RHEA-COMP:11060"/>
        <dbReference type="Rhea" id="RHEA-COMP:11605"/>
        <dbReference type="ChEBI" id="CHEBI:15378"/>
        <dbReference type="ChEBI" id="CHEBI:30013"/>
        <dbReference type="ChEBI" id="CHEBI:30616"/>
        <dbReference type="ChEBI" id="CHEBI:61977"/>
        <dbReference type="ChEBI" id="CHEBI:456216"/>
        <dbReference type="EC" id="2.7.11.1"/>
    </reaction>
</comment>
<evidence type="ECO:0000256" key="4">
    <source>
        <dbReference type="ARBA" id="ARBA00022741"/>
    </source>
</evidence>
<organism evidence="12 13">
    <name type="scientific">Tritrichomonas musculus</name>
    <dbReference type="NCBI Taxonomy" id="1915356"/>
    <lineage>
        <taxon>Eukaryota</taxon>
        <taxon>Metamonada</taxon>
        <taxon>Parabasalia</taxon>
        <taxon>Tritrichomonadida</taxon>
        <taxon>Tritrichomonadidae</taxon>
        <taxon>Tritrichomonas</taxon>
    </lineage>
</organism>
<dbReference type="PROSITE" id="PS00108">
    <property type="entry name" value="PROTEIN_KINASE_ST"/>
    <property type="match status" value="1"/>
</dbReference>
<feature type="region of interest" description="Disordered" evidence="10">
    <location>
        <begin position="647"/>
        <end position="692"/>
    </location>
</feature>
<evidence type="ECO:0000256" key="9">
    <source>
        <dbReference type="PROSITE-ProRule" id="PRU10141"/>
    </source>
</evidence>
<keyword evidence="3" id="KW-0808">Transferase</keyword>
<dbReference type="InterPro" id="IPR011009">
    <property type="entry name" value="Kinase-like_dom_sf"/>
</dbReference>
<feature type="compositionally biased region" description="Polar residues" evidence="10">
    <location>
        <begin position="648"/>
        <end position="671"/>
    </location>
</feature>
<evidence type="ECO:0000313" key="12">
    <source>
        <dbReference type="EMBL" id="KAK8891407.1"/>
    </source>
</evidence>
<feature type="compositionally biased region" description="Polar residues" evidence="10">
    <location>
        <begin position="414"/>
        <end position="431"/>
    </location>
</feature>
<dbReference type="Pfam" id="PF00069">
    <property type="entry name" value="Pkinase"/>
    <property type="match status" value="1"/>
</dbReference>
<dbReference type="CDD" id="cd08215">
    <property type="entry name" value="STKc_Nek"/>
    <property type="match status" value="1"/>
</dbReference>
<dbReference type="InterPro" id="IPR000719">
    <property type="entry name" value="Prot_kinase_dom"/>
</dbReference>
<feature type="compositionally biased region" description="Basic and acidic residues" evidence="10">
    <location>
        <begin position="556"/>
        <end position="575"/>
    </location>
</feature>
<feature type="compositionally biased region" description="Basic and acidic residues" evidence="10">
    <location>
        <begin position="598"/>
        <end position="607"/>
    </location>
</feature>
<keyword evidence="6 9" id="KW-0067">ATP-binding</keyword>
<dbReference type="SUPFAM" id="SSF56112">
    <property type="entry name" value="Protein kinase-like (PK-like)"/>
    <property type="match status" value="1"/>
</dbReference>
<evidence type="ECO:0000256" key="10">
    <source>
        <dbReference type="SAM" id="MobiDB-lite"/>
    </source>
</evidence>
<proteinExistence type="predicted"/>
<dbReference type="PANTHER" id="PTHR44899:SF3">
    <property type="entry name" value="SERINE_THREONINE-PROTEIN KINASE NEK1"/>
    <property type="match status" value="1"/>
</dbReference>
<dbReference type="Proteomes" id="UP001470230">
    <property type="component" value="Unassembled WGS sequence"/>
</dbReference>
<comment type="catalytic activity">
    <reaction evidence="8">
        <text>L-seryl-[protein] + ATP = O-phospho-L-seryl-[protein] + ADP + H(+)</text>
        <dbReference type="Rhea" id="RHEA:17989"/>
        <dbReference type="Rhea" id="RHEA-COMP:9863"/>
        <dbReference type="Rhea" id="RHEA-COMP:11604"/>
        <dbReference type="ChEBI" id="CHEBI:15378"/>
        <dbReference type="ChEBI" id="CHEBI:29999"/>
        <dbReference type="ChEBI" id="CHEBI:30616"/>
        <dbReference type="ChEBI" id="CHEBI:83421"/>
        <dbReference type="ChEBI" id="CHEBI:456216"/>
        <dbReference type="EC" id="2.7.11.1"/>
    </reaction>
</comment>
<keyword evidence="4 9" id="KW-0547">Nucleotide-binding</keyword>
<evidence type="ECO:0000256" key="1">
    <source>
        <dbReference type="ARBA" id="ARBA00012513"/>
    </source>
</evidence>
<dbReference type="InterPro" id="IPR008271">
    <property type="entry name" value="Ser/Thr_kinase_AS"/>
</dbReference>
<dbReference type="PROSITE" id="PS50011">
    <property type="entry name" value="PROTEIN_KINASE_DOM"/>
    <property type="match status" value="1"/>
</dbReference>
<dbReference type="PANTHER" id="PTHR44899">
    <property type="entry name" value="CAMK FAMILY PROTEIN KINASE"/>
    <property type="match status" value="1"/>
</dbReference>
<evidence type="ECO:0000256" key="7">
    <source>
        <dbReference type="ARBA" id="ARBA00047899"/>
    </source>
</evidence>
<evidence type="ECO:0000256" key="2">
    <source>
        <dbReference type="ARBA" id="ARBA00022527"/>
    </source>
</evidence>